<dbReference type="InterPro" id="IPR043129">
    <property type="entry name" value="ATPase_NBD"/>
</dbReference>
<dbReference type="InterPro" id="IPR000600">
    <property type="entry name" value="ROK"/>
</dbReference>
<proteinExistence type="inferred from homology"/>
<organism evidence="2 3">
    <name type="scientific">Corynebacterium felinum</name>
    <dbReference type="NCBI Taxonomy" id="131318"/>
    <lineage>
        <taxon>Bacteria</taxon>
        <taxon>Bacillati</taxon>
        <taxon>Actinomycetota</taxon>
        <taxon>Actinomycetes</taxon>
        <taxon>Mycobacteriales</taxon>
        <taxon>Corynebacteriaceae</taxon>
        <taxon>Corynebacterium</taxon>
    </lineage>
</organism>
<keyword evidence="2" id="KW-0808">Transferase</keyword>
<dbReference type="RefSeq" id="WP_277105209.1">
    <property type="nucleotide sequence ID" value="NZ_BAAAJS010000068.1"/>
</dbReference>
<evidence type="ECO:0000313" key="3">
    <source>
        <dbReference type="Proteomes" id="UP001183619"/>
    </source>
</evidence>
<dbReference type="SUPFAM" id="SSF53067">
    <property type="entry name" value="Actin-like ATPase domain"/>
    <property type="match status" value="1"/>
</dbReference>
<dbReference type="PANTHER" id="PTHR18964">
    <property type="entry name" value="ROK (REPRESSOR, ORF, KINASE) FAMILY"/>
    <property type="match status" value="1"/>
</dbReference>
<accession>A0ABU2B900</accession>
<dbReference type="Gene3D" id="3.30.420.40">
    <property type="match status" value="2"/>
</dbReference>
<dbReference type="GO" id="GO:0004340">
    <property type="term" value="F:glucokinase activity"/>
    <property type="evidence" value="ECO:0007669"/>
    <property type="project" value="UniProtKB-EC"/>
</dbReference>
<evidence type="ECO:0000256" key="1">
    <source>
        <dbReference type="ARBA" id="ARBA00006479"/>
    </source>
</evidence>
<comment type="similarity">
    <text evidence="1">Belongs to the ROK (NagC/XylR) family.</text>
</comment>
<evidence type="ECO:0000313" key="2">
    <source>
        <dbReference type="EMBL" id="MDR7355098.1"/>
    </source>
</evidence>
<dbReference type="PANTHER" id="PTHR18964:SF149">
    <property type="entry name" value="BIFUNCTIONAL UDP-N-ACETYLGLUCOSAMINE 2-EPIMERASE_N-ACETYLMANNOSAMINE KINASE"/>
    <property type="match status" value="1"/>
</dbReference>
<comment type="caution">
    <text evidence="2">The sequence shown here is derived from an EMBL/GenBank/DDBJ whole genome shotgun (WGS) entry which is preliminary data.</text>
</comment>
<dbReference type="EC" id="2.7.1.2" evidence="2"/>
<gene>
    <name evidence="2" type="ORF">J2S37_001636</name>
</gene>
<protein>
    <submittedName>
        <fullName evidence="2">Glucokinase</fullName>
        <ecNumber evidence="2">2.7.1.2</ecNumber>
    </submittedName>
</protein>
<dbReference type="Pfam" id="PF00480">
    <property type="entry name" value="ROK"/>
    <property type="match status" value="1"/>
</dbReference>
<dbReference type="EMBL" id="JAVDYF010000001">
    <property type="protein sequence ID" value="MDR7355098.1"/>
    <property type="molecule type" value="Genomic_DNA"/>
</dbReference>
<sequence length="291" mass="30120">MATIALDIGGTKIAAGLILDTDPVTVYHRHTRPTRADEGAQVVLGEILHAIADIKDYARTHNHSISRIGIGAPGVVGHGKILSAGSTMPGWAGTDLYTHIHNATGYPTAIHNDVRVMGLGEAIYGAGDFTEVLFVSIGTGIGGALITHGNLIDSPHYSRGEIAYLLGPTPFGGCAPIESVGAGPSMSEAYGAPSLHEVMADYRHGVDKAITLFDSAQYCVGQAIAGFVNAYDVDAVILGGGVGTLPETLKPFRDGFYSGLLDSLSDIPVNQATLGTNAPLVGAAYLARTTL</sequence>
<reference evidence="2 3" key="1">
    <citation type="submission" date="2023-07" db="EMBL/GenBank/DDBJ databases">
        <title>Sequencing the genomes of 1000 actinobacteria strains.</title>
        <authorList>
            <person name="Klenk H.-P."/>
        </authorList>
    </citation>
    <scope>NUCLEOTIDE SEQUENCE [LARGE SCALE GENOMIC DNA]</scope>
    <source>
        <strain evidence="2 3">DSM 44508</strain>
    </source>
</reference>
<dbReference type="Proteomes" id="UP001183619">
    <property type="component" value="Unassembled WGS sequence"/>
</dbReference>
<name>A0ABU2B900_9CORY</name>
<keyword evidence="3" id="KW-1185">Reference proteome</keyword>